<dbReference type="EMBL" id="JH930471">
    <property type="protein sequence ID" value="EKM56736.1"/>
    <property type="molecule type" value="Genomic_DNA"/>
</dbReference>
<dbReference type="KEGG" id="pco:PHACADRAFT_254032"/>
<keyword evidence="3" id="KW-1185">Reference proteome</keyword>
<evidence type="ECO:0000313" key="3">
    <source>
        <dbReference type="Proteomes" id="UP000008370"/>
    </source>
</evidence>
<protein>
    <submittedName>
        <fullName evidence="2">Uncharacterized protein</fullName>
    </submittedName>
</protein>
<reference evidence="2 3" key="1">
    <citation type="journal article" date="2012" name="BMC Genomics">
        <title>Comparative genomics of the white-rot fungi, Phanerochaete carnosa and P. chrysosporium, to elucidate the genetic basis of the distinct wood types they colonize.</title>
        <authorList>
            <person name="Suzuki H."/>
            <person name="MacDonald J."/>
            <person name="Syed K."/>
            <person name="Salamov A."/>
            <person name="Hori C."/>
            <person name="Aerts A."/>
            <person name="Henrissat B."/>
            <person name="Wiebenga A."/>
            <person name="vanKuyk P.A."/>
            <person name="Barry K."/>
            <person name="Lindquist E."/>
            <person name="LaButti K."/>
            <person name="Lapidus A."/>
            <person name="Lucas S."/>
            <person name="Coutinho P."/>
            <person name="Gong Y."/>
            <person name="Samejima M."/>
            <person name="Mahadevan R."/>
            <person name="Abou-Zaid M."/>
            <person name="de Vries R.P."/>
            <person name="Igarashi K."/>
            <person name="Yadav J.S."/>
            <person name="Grigoriev I.V."/>
            <person name="Master E.R."/>
        </authorList>
    </citation>
    <scope>NUCLEOTIDE SEQUENCE [LARGE SCALE GENOMIC DNA]</scope>
    <source>
        <strain evidence="2 3">HHB-10118-sp</strain>
    </source>
</reference>
<dbReference type="Proteomes" id="UP000008370">
    <property type="component" value="Unassembled WGS sequence"/>
</dbReference>
<dbReference type="AlphaFoldDB" id="K5V2I1"/>
<name>K5V2I1_PHACS</name>
<dbReference type="RefSeq" id="XP_007394571.1">
    <property type="nucleotide sequence ID" value="XM_007394509.1"/>
</dbReference>
<evidence type="ECO:0000256" key="1">
    <source>
        <dbReference type="SAM" id="Phobius"/>
    </source>
</evidence>
<organism evidence="2 3">
    <name type="scientific">Phanerochaete carnosa (strain HHB-10118-sp)</name>
    <name type="common">White-rot fungus</name>
    <name type="synonym">Peniophora carnosa</name>
    <dbReference type="NCBI Taxonomy" id="650164"/>
    <lineage>
        <taxon>Eukaryota</taxon>
        <taxon>Fungi</taxon>
        <taxon>Dikarya</taxon>
        <taxon>Basidiomycota</taxon>
        <taxon>Agaricomycotina</taxon>
        <taxon>Agaricomycetes</taxon>
        <taxon>Polyporales</taxon>
        <taxon>Phanerochaetaceae</taxon>
        <taxon>Phanerochaete</taxon>
    </lineage>
</organism>
<proteinExistence type="predicted"/>
<evidence type="ECO:0000313" key="2">
    <source>
        <dbReference type="EMBL" id="EKM56736.1"/>
    </source>
</evidence>
<sequence length="88" mass="9869">MSDLQSKDPTAEVDAGPLTVDTRGVPISTLARALFIAVGVIGLLHTAFVWVHFYQLGYPSPRTPKRHTRNVGCRLHSRYSERSMYEEP</sequence>
<dbReference type="InParanoid" id="K5V2I1"/>
<dbReference type="HOGENOM" id="CLU_2475022_0_0_1"/>
<dbReference type="GeneID" id="18915950"/>
<accession>K5V2I1</accession>
<keyword evidence="1" id="KW-0812">Transmembrane</keyword>
<keyword evidence="1" id="KW-1133">Transmembrane helix</keyword>
<feature type="transmembrane region" description="Helical" evidence="1">
    <location>
        <begin position="33"/>
        <end position="56"/>
    </location>
</feature>
<keyword evidence="1" id="KW-0472">Membrane</keyword>
<gene>
    <name evidence="2" type="ORF">PHACADRAFT_254032</name>
</gene>
<feature type="non-terminal residue" evidence="2">
    <location>
        <position position="88"/>
    </location>
</feature>